<evidence type="ECO:0000313" key="3">
    <source>
        <dbReference type="Proteomes" id="UP000641932"/>
    </source>
</evidence>
<comment type="caution">
    <text evidence="2">The sequence shown here is derived from an EMBL/GenBank/DDBJ whole genome shotgun (WGS) entry which is preliminary data.</text>
</comment>
<reference evidence="2" key="2">
    <citation type="submission" date="2020-09" db="EMBL/GenBank/DDBJ databases">
        <authorList>
            <person name="Sun Q."/>
            <person name="Zhou Y."/>
        </authorList>
    </citation>
    <scope>NUCLEOTIDE SEQUENCE</scope>
    <source>
        <strain evidence="2">CGMCC 4.7201</strain>
    </source>
</reference>
<evidence type="ECO:0008006" key="4">
    <source>
        <dbReference type="Google" id="ProtNLM"/>
    </source>
</evidence>
<proteinExistence type="predicted"/>
<name>A0A918E010_9ACTN</name>
<dbReference type="AlphaFoldDB" id="A0A918E010"/>
<dbReference type="EMBL" id="BMMS01000032">
    <property type="protein sequence ID" value="GGO97130.1"/>
    <property type="molecule type" value="Genomic_DNA"/>
</dbReference>
<keyword evidence="3" id="KW-1185">Reference proteome</keyword>
<accession>A0A918E010</accession>
<evidence type="ECO:0000256" key="1">
    <source>
        <dbReference type="SAM" id="MobiDB-lite"/>
    </source>
</evidence>
<dbReference type="Proteomes" id="UP000641932">
    <property type="component" value="Unassembled WGS sequence"/>
</dbReference>
<reference evidence="2" key="1">
    <citation type="journal article" date="2014" name="Int. J. Syst. Evol. Microbiol.">
        <title>Complete genome sequence of Corynebacterium casei LMG S-19264T (=DSM 44701T), isolated from a smear-ripened cheese.</title>
        <authorList>
            <consortium name="US DOE Joint Genome Institute (JGI-PGF)"/>
            <person name="Walter F."/>
            <person name="Albersmeier A."/>
            <person name="Kalinowski J."/>
            <person name="Ruckert C."/>
        </authorList>
    </citation>
    <scope>NUCLEOTIDE SEQUENCE</scope>
    <source>
        <strain evidence="2">CGMCC 4.7201</strain>
    </source>
</reference>
<gene>
    <name evidence="2" type="ORF">GCM10012280_58200</name>
</gene>
<protein>
    <recommendedName>
        <fullName evidence="4">Transposase</fullName>
    </recommendedName>
</protein>
<evidence type="ECO:0000313" key="2">
    <source>
        <dbReference type="EMBL" id="GGO97130.1"/>
    </source>
</evidence>
<organism evidence="2 3">
    <name type="scientific">Wenjunlia tyrosinilytica</name>
    <dbReference type="NCBI Taxonomy" id="1544741"/>
    <lineage>
        <taxon>Bacteria</taxon>
        <taxon>Bacillati</taxon>
        <taxon>Actinomycetota</taxon>
        <taxon>Actinomycetes</taxon>
        <taxon>Kitasatosporales</taxon>
        <taxon>Streptomycetaceae</taxon>
        <taxon>Wenjunlia</taxon>
    </lineage>
</organism>
<feature type="region of interest" description="Disordered" evidence="1">
    <location>
        <begin position="40"/>
        <end position="81"/>
    </location>
</feature>
<sequence length="81" mass="9341">MQTCRRELLDRTLTWNQSHLPHALGGFGTFSNEHRPHRTLEQAAPLRPRPEPISVPGQIRAPEVRRRDRLGGTLQEYQYAA</sequence>